<evidence type="ECO:0000313" key="1">
    <source>
        <dbReference type="EMBL" id="AIX26760.1"/>
    </source>
</evidence>
<organism evidence="1 2">
    <name type="scientific">Synechococcus phage ACG-2014i</name>
    <dbReference type="NCBI Taxonomy" id="1493513"/>
    <lineage>
        <taxon>Viruses</taxon>
        <taxon>Duplodnaviria</taxon>
        <taxon>Heunggongvirae</taxon>
        <taxon>Uroviricota</taxon>
        <taxon>Caudoviricetes</taxon>
        <taxon>Pantevenvirales</taxon>
        <taxon>Kyanoviridae</taxon>
        <taxon>Chalconvirus</taxon>
        <taxon>Chalconvirus acg2014i</taxon>
    </lineage>
</organism>
<sequence length="115" mass="13241">MNTPYDVYYFDNFLEKYALAKGTAIVLLRSYGWNNSSNVDAINASYELYKDILPNDMWTALKNSEYVFMEVNDIDDTLLFLESNLPDSQETTTTPENYIFYSLCTAQGQIIANNE</sequence>
<evidence type="ECO:0000313" key="2">
    <source>
        <dbReference type="Proteomes" id="UP000033009"/>
    </source>
</evidence>
<protein>
    <submittedName>
        <fullName evidence="1">Uncharacterized protein</fullName>
    </submittedName>
</protein>
<dbReference type="EMBL" id="KJ019082">
    <property type="protein sequence ID" value="AIX26760.1"/>
    <property type="molecule type" value="Genomic_DNA"/>
</dbReference>
<reference evidence="1 2" key="1">
    <citation type="submission" date="2013-12" db="EMBL/GenBank/DDBJ databases">
        <title>Ecological redundancy of diverse viral populations within a natural community.</title>
        <authorList>
            <person name="Gregory A.C."/>
            <person name="LaButti K."/>
            <person name="Copeland A."/>
            <person name="Woyke T."/>
            <person name="Sullivan M.B."/>
        </authorList>
    </citation>
    <scope>NUCLEOTIDE SEQUENCE [LARGE SCALE GENOMIC DNA]</scope>
    <source>
        <strain evidence="1">Syn7803US120</strain>
    </source>
</reference>
<gene>
    <name evidence="1" type="ORF">Syn7803US120_39</name>
</gene>
<accession>A0A0E3FH61</accession>
<dbReference type="GeneID" id="24404886"/>
<name>A0A0E3FH61_9CAUD</name>
<dbReference type="KEGG" id="vg:24404886"/>
<dbReference type="Proteomes" id="UP000033009">
    <property type="component" value="Segment"/>
</dbReference>
<proteinExistence type="predicted"/>
<dbReference type="RefSeq" id="YP_009140828.1">
    <property type="nucleotide sequence ID" value="NC_027132.1"/>
</dbReference>
<keyword evidence="2" id="KW-1185">Reference proteome</keyword>